<organism evidence="5 6">
    <name type="scientific">Sorghum bicolor</name>
    <name type="common">Sorghum</name>
    <name type="synonym">Sorghum vulgare</name>
    <dbReference type="NCBI Taxonomy" id="4558"/>
    <lineage>
        <taxon>Eukaryota</taxon>
        <taxon>Viridiplantae</taxon>
        <taxon>Streptophyta</taxon>
        <taxon>Embryophyta</taxon>
        <taxon>Tracheophyta</taxon>
        <taxon>Spermatophyta</taxon>
        <taxon>Magnoliopsida</taxon>
        <taxon>Liliopsida</taxon>
        <taxon>Poales</taxon>
        <taxon>Poaceae</taxon>
        <taxon>PACMAD clade</taxon>
        <taxon>Panicoideae</taxon>
        <taxon>Andropogonodae</taxon>
        <taxon>Andropogoneae</taxon>
        <taxon>Sorghinae</taxon>
        <taxon>Sorghum</taxon>
    </lineage>
</organism>
<reference evidence="6" key="2">
    <citation type="journal article" date="2018" name="Plant J.">
        <title>The Sorghum bicolor reference genome: improved assembly, gene annotations, a transcriptome atlas, and signatures of genome organization.</title>
        <authorList>
            <person name="McCormick R.F."/>
            <person name="Truong S.K."/>
            <person name="Sreedasyam A."/>
            <person name="Jenkins J."/>
            <person name="Shu S."/>
            <person name="Sims D."/>
            <person name="Kennedy M."/>
            <person name="Amirebrahimi M."/>
            <person name="Weers B.D."/>
            <person name="McKinley B."/>
            <person name="Mattison A."/>
            <person name="Morishige D.T."/>
            <person name="Grimwood J."/>
            <person name="Schmutz J."/>
            <person name="Mullet J.E."/>
        </authorList>
    </citation>
    <scope>NUCLEOTIDE SEQUENCE [LARGE SCALE GENOMIC DNA]</scope>
    <source>
        <strain evidence="6">cv. BTx623</strain>
    </source>
</reference>
<dbReference type="Proteomes" id="UP000000768">
    <property type="component" value="Chromosome 4"/>
</dbReference>
<gene>
    <name evidence="5" type="ORF">SORBI_3004G184900</name>
</gene>
<dbReference type="EMBL" id="CM000763">
    <property type="protein sequence ID" value="OQU85168.1"/>
    <property type="molecule type" value="Genomic_DNA"/>
</dbReference>
<evidence type="ECO:0000256" key="2">
    <source>
        <dbReference type="ARBA" id="ARBA00022946"/>
    </source>
</evidence>
<evidence type="ECO:0000256" key="3">
    <source>
        <dbReference type="PROSITE-ProRule" id="PRU00708"/>
    </source>
</evidence>
<evidence type="ECO:0000313" key="5">
    <source>
        <dbReference type="EMBL" id="OQU85168.1"/>
    </source>
</evidence>
<dbReference type="NCBIfam" id="TIGR00756">
    <property type="entry name" value="PPR"/>
    <property type="match status" value="4"/>
</dbReference>
<dbReference type="Pfam" id="PF13041">
    <property type="entry name" value="PPR_2"/>
    <property type="match status" value="1"/>
</dbReference>
<dbReference type="AlphaFoldDB" id="A0A1Z5RN98"/>
<sequence length="289" mass="30892">MAAAPSPAAPPSHMSAALITFPSSHPYPSLPAPPKPPTPRPPQLHLVPRVAASAATARRSASSTSATERLHALVRRGELDDALRLVESLAGLNPPSPAAAGPCAALIKKLCASGRTADARRVLGACGRDVVAYNAMVAGYCGAGQLDAARRLVADMPVEPDAYTYNTLIRGLCGRGRTSNALAVLDDMLRRGCLPDVVTYTILLEATCKRNGYKQAMKLLDEMRDKGCAPDIITYNVVLNERWEDAEKLMEEMAHKGCPPNVCTNASGRQLSWIAIRKCSHIVPLTFLF</sequence>
<dbReference type="InterPro" id="IPR002885">
    <property type="entry name" value="PPR_rpt"/>
</dbReference>
<dbReference type="PROSITE" id="PS51375">
    <property type="entry name" value="PPR"/>
    <property type="match status" value="3"/>
</dbReference>
<proteinExistence type="predicted"/>
<feature type="compositionally biased region" description="Low complexity" evidence="4">
    <location>
        <begin position="1"/>
        <end position="27"/>
    </location>
</feature>
<dbReference type="PANTHER" id="PTHR47932">
    <property type="entry name" value="ATPASE EXPRESSION PROTEIN 3"/>
    <property type="match status" value="1"/>
</dbReference>
<keyword evidence="2" id="KW-0809">Transit peptide</keyword>
<evidence type="ECO:0008006" key="7">
    <source>
        <dbReference type="Google" id="ProtNLM"/>
    </source>
</evidence>
<keyword evidence="1" id="KW-0677">Repeat</keyword>
<dbReference type="Pfam" id="PF01535">
    <property type="entry name" value="PPR"/>
    <property type="match status" value="1"/>
</dbReference>
<dbReference type="Pfam" id="PF12854">
    <property type="entry name" value="PPR_1"/>
    <property type="match status" value="1"/>
</dbReference>
<feature type="repeat" description="PPR" evidence="3">
    <location>
        <begin position="129"/>
        <end position="159"/>
    </location>
</feature>
<accession>A0A1Z5RN98</accession>
<keyword evidence="6" id="KW-1185">Reference proteome</keyword>
<protein>
    <recommendedName>
        <fullName evidence="7">Pentacotripeptide-repeat region of PRORP domain-containing protein</fullName>
    </recommendedName>
</protein>
<reference evidence="5 6" key="1">
    <citation type="journal article" date="2009" name="Nature">
        <title>The Sorghum bicolor genome and the diversification of grasses.</title>
        <authorList>
            <person name="Paterson A.H."/>
            <person name="Bowers J.E."/>
            <person name="Bruggmann R."/>
            <person name="Dubchak I."/>
            <person name="Grimwood J."/>
            <person name="Gundlach H."/>
            <person name="Haberer G."/>
            <person name="Hellsten U."/>
            <person name="Mitros T."/>
            <person name="Poliakov A."/>
            <person name="Schmutz J."/>
            <person name="Spannagl M."/>
            <person name="Tang H."/>
            <person name="Wang X."/>
            <person name="Wicker T."/>
            <person name="Bharti A.K."/>
            <person name="Chapman J."/>
            <person name="Feltus F.A."/>
            <person name="Gowik U."/>
            <person name="Grigoriev I.V."/>
            <person name="Lyons E."/>
            <person name="Maher C.A."/>
            <person name="Martis M."/>
            <person name="Narechania A."/>
            <person name="Otillar R.P."/>
            <person name="Penning B.W."/>
            <person name="Salamov A.A."/>
            <person name="Wang Y."/>
            <person name="Zhang L."/>
            <person name="Carpita N.C."/>
            <person name="Freeling M."/>
            <person name="Gingle A.R."/>
            <person name="Hash C.T."/>
            <person name="Keller B."/>
            <person name="Klein P."/>
            <person name="Kresovich S."/>
            <person name="McCann M.C."/>
            <person name="Ming R."/>
            <person name="Peterson D.G."/>
            <person name="Mehboob-ur-Rahman"/>
            <person name="Ware D."/>
            <person name="Westhoff P."/>
            <person name="Mayer K.F."/>
            <person name="Messing J."/>
            <person name="Rokhsar D.S."/>
        </authorList>
    </citation>
    <scope>NUCLEOTIDE SEQUENCE [LARGE SCALE GENOMIC DNA]</scope>
    <source>
        <strain evidence="6">cv. BTx623</strain>
    </source>
</reference>
<name>A0A1Z5RN98_SORBI</name>
<dbReference type="Gene3D" id="1.25.40.10">
    <property type="entry name" value="Tetratricopeptide repeat domain"/>
    <property type="match status" value="2"/>
</dbReference>
<dbReference type="Gramene" id="OQU85168">
    <property type="protein sequence ID" value="OQU85168"/>
    <property type="gene ID" value="SORBI_3004G184900"/>
</dbReference>
<evidence type="ECO:0000256" key="1">
    <source>
        <dbReference type="ARBA" id="ARBA00022737"/>
    </source>
</evidence>
<feature type="compositionally biased region" description="Pro residues" evidence="4">
    <location>
        <begin position="28"/>
        <end position="42"/>
    </location>
</feature>
<feature type="repeat" description="PPR" evidence="3">
    <location>
        <begin position="196"/>
        <end position="230"/>
    </location>
</feature>
<feature type="region of interest" description="Disordered" evidence="4">
    <location>
        <begin position="1"/>
        <end position="44"/>
    </location>
</feature>
<evidence type="ECO:0000313" key="6">
    <source>
        <dbReference type="Proteomes" id="UP000000768"/>
    </source>
</evidence>
<feature type="repeat" description="PPR" evidence="3">
    <location>
        <begin position="161"/>
        <end position="195"/>
    </location>
</feature>
<dbReference type="ExpressionAtlas" id="A0A1Z5RN98">
    <property type="expression patterns" value="baseline and differential"/>
</dbReference>
<evidence type="ECO:0000256" key="4">
    <source>
        <dbReference type="SAM" id="MobiDB-lite"/>
    </source>
</evidence>
<dbReference type="PANTHER" id="PTHR47932:SF2">
    <property type="entry name" value="OS10G0484300 PROTEIN"/>
    <property type="match status" value="1"/>
</dbReference>
<dbReference type="InterPro" id="IPR011990">
    <property type="entry name" value="TPR-like_helical_dom_sf"/>
</dbReference>